<evidence type="ECO:0000256" key="7">
    <source>
        <dbReference type="ARBA" id="ARBA00023004"/>
    </source>
</evidence>
<dbReference type="PANTHER" id="PTHR42781:SF4">
    <property type="entry name" value="SPERMIDINE_PUTRESCINE IMPORT ATP-BINDING PROTEIN POTA"/>
    <property type="match status" value="1"/>
</dbReference>
<dbReference type="SUPFAM" id="SSF50331">
    <property type="entry name" value="MOP-like"/>
    <property type="match status" value="1"/>
</dbReference>
<reference evidence="11 12" key="1">
    <citation type="submission" date="2024-06" db="EMBL/GenBank/DDBJ databases">
        <title>Genomic Encyclopedia of Type Strains, Phase IV (KMG-IV): sequencing the most valuable type-strain genomes for metagenomic binning, comparative biology and taxonomic classification.</title>
        <authorList>
            <person name="Goeker M."/>
        </authorList>
    </citation>
    <scope>NUCLEOTIDE SEQUENCE [LARGE SCALE GENOMIC DNA]</scope>
    <source>
        <strain evidence="11 12">DSM 28102</strain>
    </source>
</reference>
<evidence type="ECO:0000256" key="6">
    <source>
        <dbReference type="ARBA" id="ARBA00022840"/>
    </source>
</evidence>
<dbReference type="GO" id="GO:0005524">
    <property type="term" value="F:ATP binding"/>
    <property type="evidence" value="ECO:0007669"/>
    <property type="project" value="UniProtKB-KW"/>
</dbReference>
<dbReference type="InterPro" id="IPR050093">
    <property type="entry name" value="ABC_SmlMolc_Importer"/>
</dbReference>
<dbReference type="InterPro" id="IPR027417">
    <property type="entry name" value="P-loop_NTPase"/>
</dbReference>
<dbReference type="EMBL" id="JBEPLY010000011">
    <property type="protein sequence ID" value="MET3601095.1"/>
    <property type="molecule type" value="Genomic_DNA"/>
</dbReference>
<evidence type="ECO:0000313" key="11">
    <source>
        <dbReference type="EMBL" id="MET3601095.1"/>
    </source>
</evidence>
<comment type="caution">
    <text evidence="11">The sequence shown here is derived from an EMBL/GenBank/DDBJ whole genome shotgun (WGS) entry which is preliminary data.</text>
</comment>
<evidence type="ECO:0000259" key="10">
    <source>
        <dbReference type="PROSITE" id="PS50893"/>
    </source>
</evidence>
<keyword evidence="2" id="KW-0813">Transport</keyword>
<dbReference type="CDD" id="cd03259">
    <property type="entry name" value="ABC_Carb_Solutes_like"/>
    <property type="match status" value="1"/>
</dbReference>
<evidence type="ECO:0000256" key="1">
    <source>
        <dbReference type="ARBA" id="ARBA00005417"/>
    </source>
</evidence>
<dbReference type="InterPro" id="IPR003593">
    <property type="entry name" value="AAA+_ATPase"/>
</dbReference>
<evidence type="ECO:0000256" key="5">
    <source>
        <dbReference type="ARBA" id="ARBA00022741"/>
    </source>
</evidence>
<evidence type="ECO:0000256" key="8">
    <source>
        <dbReference type="ARBA" id="ARBA00023065"/>
    </source>
</evidence>
<evidence type="ECO:0000256" key="3">
    <source>
        <dbReference type="ARBA" id="ARBA00022475"/>
    </source>
</evidence>
<keyword evidence="5" id="KW-0547">Nucleotide-binding</keyword>
<keyword evidence="12" id="KW-1185">Reference proteome</keyword>
<name>A0ABV2IDV7_9HYPH</name>
<dbReference type="PROSITE" id="PS50893">
    <property type="entry name" value="ABC_TRANSPORTER_2"/>
    <property type="match status" value="1"/>
</dbReference>
<dbReference type="Pfam" id="PF00005">
    <property type="entry name" value="ABC_tran"/>
    <property type="match status" value="1"/>
</dbReference>
<keyword evidence="4" id="KW-0410">Iron transport</keyword>
<evidence type="ECO:0000256" key="2">
    <source>
        <dbReference type="ARBA" id="ARBA00022448"/>
    </source>
</evidence>
<proteinExistence type="inferred from homology"/>
<keyword evidence="9" id="KW-0472">Membrane</keyword>
<dbReference type="SUPFAM" id="SSF52540">
    <property type="entry name" value="P-loop containing nucleoside triphosphate hydrolases"/>
    <property type="match status" value="1"/>
</dbReference>
<dbReference type="InterPro" id="IPR008995">
    <property type="entry name" value="Mo/tungstate-bd_C_term_dom"/>
</dbReference>
<keyword evidence="8" id="KW-0406">Ion transport</keyword>
<dbReference type="InterPro" id="IPR015853">
    <property type="entry name" value="ABC_transpr_FbpC"/>
</dbReference>
<dbReference type="Proteomes" id="UP001549164">
    <property type="component" value="Unassembled WGS sequence"/>
</dbReference>
<protein>
    <submittedName>
        <fullName evidence="11">Iron(III) transport system ATP-binding protein</fullName>
    </submittedName>
</protein>
<feature type="domain" description="ABC transporter" evidence="10">
    <location>
        <begin position="17"/>
        <end position="249"/>
    </location>
</feature>
<dbReference type="SMART" id="SM00382">
    <property type="entry name" value="AAA"/>
    <property type="match status" value="1"/>
</dbReference>
<dbReference type="Gene3D" id="3.40.50.300">
    <property type="entry name" value="P-loop containing nucleotide triphosphate hydrolases"/>
    <property type="match status" value="1"/>
</dbReference>
<keyword evidence="6 11" id="KW-0067">ATP-binding</keyword>
<comment type="similarity">
    <text evidence="1">Belongs to the ABC transporter superfamily.</text>
</comment>
<keyword evidence="7" id="KW-0408">Iron</keyword>
<dbReference type="PROSITE" id="PS00211">
    <property type="entry name" value="ABC_TRANSPORTER_1"/>
    <property type="match status" value="1"/>
</dbReference>
<accession>A0ABV2IDV7</accession>
<sequence length="361" mass="38546">MNLAARNFGSSGTAARLQFENIRHGYGGREIVRGVSLTAFPGKVLCLLGPSGSGKSTLLRIAAGLEIPHAGRLLINDVEASGPAGFLPPERRGVGLMFQDFALFPHMTVAANVAFGLTHVQKPARQAIAAEALARVGLAGYEAKYPHMLSGGEQQRVALARAVAPRPSVLLMDEPFSGLDSRLKDQVRADTLAVLRETGATVVVVTHDPEEAMGMADQIALLKDGELVQTGSARELFTRPNSVFAASFFSEINRFDALARDGNVETPFGTRPAPENLMNAELDLAVRLSDIRITTAEHPEATPATVLNRRYLGTSEHLTMRLEQGGDVVEASVGAGVLADGISRVFLIVADDSILMFEKQP</sequence>
<evidence type="ECO:0000256" key="4">
    <source>
        <dbReference type="ARBA" id="ARBA00022496"/>
    </source>
</evidence>
<dbReference type="InterPro" id="IPR017871">
    <property type="entry name" value="ABC_transporter-like_CS"/>
</dbReference>
<gene>
    <name evidence="11" type="ORF">ABID12_003046</name>
</gene>
<organism evidence="11 12">
    <name type="scientific">Martelella mangrovi</name>
    <dbReference type="NCBI Taxonomy" id="1397477"/>
    <lineage>
        <taxon>Bacteria</taxon>
        <taxon>Pseudomonadati</taxon>
        <taxon>Pseudomonadota</taxon>
        <taxon>Alphaproteobacteria</taxon>
        <taxon>Hyphomicrobiales</taxon>
        <taxon>Aurantimonadaceae</taxon>
        <taxon>Martelella</taxon>
    </lineage>
</organism>
<dbReference type="PANTHER" id="PTHR42781">
    <property type="entry name" value="SPERMIDINE/PUTRESCINE IMPORT ATP-BINDING PROTEIN POTA"/>
    <property type="match status" value="1"/>
</dbReference>
<evidence type="ECO:0000313" key="12">
    <source>
        <dbReference type="Proteomes" id="UP001549164"/>
    </source>
</evidence>
<keyword evidence="3" id="KW-1003">Cell membrane</keyword>
<dbReference type="InterPro" id="IPR003439">
    <property type="entry name" value="ABC_transporter-like_ATP-bd"/>
</dbReference>
<evidence type="ECO:0000256" key="9">
    <source>
        <dbReference type="ARBA" id="ARBA00023136"/>
    </source>
</evidence>
<dbReference type="RefSeq" id="WP_354434948.1">
    <property type="nucleotide sequence ID" value="NZ_JBEPLY010000011.1"/>
</dbReference>